<proteinExistence type="predicted"/>
<dbReference type="EMBL" id="AOMF01000015">
    <property type="protein sequence ID" value="EMA56787.1"/>
    <property type="molecule type" value="Genomic_DNA"/>
</dbReference>
<evidence type="ECO:0000256" key="1">
    <source>
        <dbReference type="SAM" id="MobiDB-lite"/>
    </source>
</evidence>
<dbReference type="PATRIC" id="fig|1227457.3.peg.35"/>
<name>M0NFN1_9EURY</name>
<feature type="transmembrane region" description="Helical" evidence="2">
    <location>
        <begin position="189"/>
        <end position="208"/>
    </location>
</feature>
<feature type="transmembrane region" description="Helical" evidence="2">
    <location>
        <begin position="229"/>
        <end position="253"/>
    </location>
</feature>
<feature type="transmembrane region" description="Helical" evidence="2">
    <location>
        <begin position="305"/>
        <end position="327"/>
    </location>
</feature>
<accession>M0NFN1</accession>
<dbReference type="InterPro" id="IPR045782">
    <property type="entry name" value="TrbL_3"/>
</dbReference>
<keyword evidence="2" id="KW-1133">Transmembrane helix</keyword>
<feature type="compositionally biased region" description="Low complexity" evidence="1">
    <location>
        <begin position="67"/>
        <end position="76"/>
    </location>
</feature>
<feature type="compositionally biased region" description="Polar residues" evidence="1">
    <location>
        <begin position="39"/>
        <end position="66"/>
    </location>
</feature>
<dbReference type="STRING" id="1227457.C451_00225"/>
<gene>
    <name evidence="3" type="ORF">C451_00225</name>
</gene>
<feature type="transmembrane region" description="Helical" evidence="2">
    <location>
        <begin position="339"/>
        <end position="357"/>
    </location>
</feature>
<feature type="transmembrane region" description="Helical" evidence="2">
    <location>
        <begin position="273"/>
        <end position="293"/>
    </location>
</feature>
<sequence>MSLRLIRKVAAGAIAVLLVSHVFVGGFVAAQTAAGPTAKNGSGSNQTADSATTPNGKGRFSQITGDSNGSSENESGANQTTPLDAEKQRKKIESGEVGKGLSGGGNTSASINGTDTEDDDGGLFGFSMEKDVIDPTLNTTKQGLQDGMMYALNNSMEVTVGTPVPEDDDDNGIVFIPTNDGWSNMYHDYFLPYIFPLAIIFAVISMIAKCGIMPWRALRNPTYDQSQAFVGFVLTLFAIAFTVPIIGIMHTIVDVMASGVAPSPAELTESTKGLTNLGTGSIFAVLGAVVIGFTEALGLAFIYALRYGALFVIPWFLPLLVVLAYNAPHKRLSGFASEMIWQYIGLLIQALPVALFLRAAYALQWDFGYGGFIGMLASGSIFLAAIGLPILTSIGMFKAAPSVQSVATGAAGYVAGSRATDYGRQAAGGAARGGYQRMASVKNSIAERIQSLRGSDGPERGQTTINDFEDRDHPDTGIPESGEL</sequence>
<feature type="compositionally biased region" description="Basic and acidic residues" evidence="1">
    <location>
        <begin position="84"/>
        <end position="96"/>
    </location>
</feature>
<feature type="region of interest" description="Disordered" evidence="1">
    <location>
        <begin position="450"/>
        <end position="484"/>
    </location>
</feature>
<protein>
    <submittedName>
        <fullName evidence="3">Uncharacterized protein</fullName>
    </submittedName>
</protein>
<keyword evidence="2" id="KW-0472">Membrane</keyword>
<evidence type="ECO:0000256" key="2">
    <source>
        <dbReference type="SAM" id="Phobius"/>
    </source>
</evidence>
<feature type="compositionally biased region" description="Gly residues" evidence="1">
    <location>
        <begin position="97"/>
        <end position="106"/>
    </location>
</feature>
<reference evidence="3 4" key="1">
    <citation type="journal article" date="2014" name="PLoS Genet.">
        <title>Phylogenetically driven sequencing of extremely halophilic archaea reveals strategies for static and dynamic osmo-response.</title>
        <authorList>
            <person name="Becker E.A."/>
            <person name="Seitzer P.M."/>
            <person name="Tritt A."/>
            <person name="Larsen D."/>
            <person name="Krusor M."/>
            <person name="Yao A.I."/>
            <person name="Wu D."/>
            <person name="Madern D."/>
            <person name="Eisen J.A."/>
            <person name="Darling A.E."/>
            <person name="Facciotti M.T."/>
        </authorList>
    </citation>
    <scope>NUCLEOTIDE SEQUENCE [LARGE SCALE GENOMIC DNA]</scope>
    <source>
        <strain evidence="3 4">JCM 13552</strain>
    </source>
</reference>
<keyword evidence="4" id="KW-1185">Reference proteome</keyword>
<dbReference type="Proteomes" id="UP000011680">
    <property type="component" value="Unassembled WGS sequence"/>
</dbReference>
<evidence type="ECO:0000313" key="4">
    <source>
        <dbReference type="Proteomes" id="UP000011680"/>
    </source>
</evidence>
<feature type="region of interest" description="Disordered" evidence="1">
    <location>
        <begin position="35"/>
        <end position="121"/>
    </location>
</feature>
<dbReference type="eggNOG" id="arCOG07767">
    <property type="taxonomic scope" value="Archaea"/>
</dbReference>
<keyword evidence="2" id="KW-0812">Transmembrane</keyword>
<organism evidence="3 4">
    <name type="scientific">Halococcus thailandensis JCM 13552</name>
    <dbReference type="NCBI Taxonomy" id="1227457"/>
    <lineage>
        <taxon>Archaea</taxon>
        <taxon>Methanobacteriati</taxon>
        <taxon>Methanobacteriota</taxon>
        <taxon>Stenosarchaea group</taxon>
        <taxon>Halobacteria</taxon>
        <taxon>Halobacteriales</taxon>
        <taxon>Halococcaceae</taxon>
        <taxon>Halococcus</taxon>
    </lineage>
</organism>
<evidence type="ECO:0000313" key="3">
    <source>
        <dbReference type="EMBL" id="EMA56787.1"/>
    </source>
</evidence>
<dbReference type="Pfam" id="PF19590">
    <property type="entry name" value="TrbL_3"/>
    <property type="match status" value="1"/>
</dbReference>
<comment type="caution">
    <text evidence="3">The sequence shown here is derived from an EMBL/GenBank/DDBJ whole genome shotgun (WGS) entry which is preliminary data.</text>
</comment>
<dbReference type="AlphaFoldDB" id="M0NFN1"/>
<feature type="transmembrane region" description="Helical" evidence="2">
    <location>
        <begin position="369"/>
        <end position="391"/>
    </location>
</feature>